<comment type="caution">
    <text evidence="3">The sequence shown here is derived from an EMBL/GenBank/DDBJ whole genome shotgun (WGS) entry which is preliminary data.</text>
</comment>
<feature type="region of interest" description="Disordered" evidence="1">
    <location>
        <begin position="29"/>
        <end position="53"/>
    </location>
</feature>
<feature type="chain" id="PRO_5047304132" description="Lipoprotein" evidence="2">
    <location>
        <begin position="30"/>
        <end position="92"/>
    </location>
</feature>
<feature type="signal peptide" evidence="2">
    <location>
        <begin position="1"/>
        <end position="29"/>
    </location>
</feature>
<keyword evidence="2" id="KW-0732">Signal</keyword>
<organism evidence="3 4">
    <name type="scientific">Massilia jejuensis</name>
    <dbReference type="NCBI Taxonomy" id="648894"/>
    <lineage>
        <taxon>Bacteria</taxon>
        <taxon>Pseudomonadati</taxon>
        <taxon>Pseudomonadota</taxon>
        <taxon>Betaproteobacteria</taxon>
        <taxon>Burkholderiales</taxon>
        <taxon>Oxalobacteraceae</taxon>
        <taxon>Telluria group</taxon>
        <taxon>Massilia</taxon>
    </lineage>
</organism>
<keyword evidence="4" id="KW-1185">Reference proteome</keyword>
<dbReference type="EMBL" id="JBHSMS010000036">
    <property type="protein sequence ID" value="MFC5511635.1"/>
    <property type="molecule type" value="Genomic_DNA"/>
</dbReference>
<accession>A0ABW0PGR2</accession>
<evidence type="ECO:0000256" key="1">
    <source>
        <dbReference type="SAM" id="MobiDB-lite"/>
    </source>
</evidence>
<feature type="compositionally biased region" description="Pro residues" evidence="1">
    <location>
        <begin position="37"/>
        <end position="49"/>
    </location>
</feature>
<dbReference type="Proteomes" id="UP001596031">
    <property type="component" value="Unassembled WGS sequence"/>
</dbReference>
<evidence type="ECO:0000313" key="4">
    <source>
        <dbReference type="Proteomes" id="UP001596031"/>
    </source>
</evidence>
<name>A0ABW0PGR2_9BURK</name>
<feature type="compositionally biased region" description="Basic and acidic residues" evidence="1">
    <location>
        <begin position="79"/>
        <end position="92"/>
    </location>
</feature>
<gene>
    <name evidence="3" type="ORF">ACFPOU_10925</name>
</gene>
<reference evidence="4" key="1">
    <citation type="journal article" date="2019" name="Int. J. Syst. Evol. Microbiol.">
        <title>The Global Catalogue of Microorganisms (GCM) 10K type strain sequencing project: providing services to taxonomists for standard genome sequencing and annotation.</title>
        <authorList>
            <consortium name="The Broad Institute Genomics Platform"/>
            <consortium name="The Broad Institute Genome Sequencing Center for Infectious Disease"/>
            <person name="Wu L."/>
            <person name="Ma J."/>
        </authorList>
    </citation>
    <scope>NUCLEOTIDE SEQUENCE [LARGE SCALE GENOMIC DNA]</scope>
    <source>
        <strain evidence="4">CCUG 38813</strain>
    </source>
</reference>
<evidence type="ECO:0000313" key="3">
    <source>
        <dbReference type="EMBL" id="MFC5511635.1"/>
    </source>
</evidence>
<protein>
    <recommendedName>
        <fullName evidence="5">Lipoprotein</fullName>
    </recommendedName>
</protein>
<sequence>MSNHLLPRLPRGALRAAALCTALALSACGGDNKTRLPEPPPTGGSPTPPAASDSFFDYVLARVNALLDNEEPAAIDGVTETKPEDTEPKPLG</sequence>
<feature type="region of interest" description="Disordered" evidence="1">
    <location>
        <begin position="69"/>
        <end position="92"/>
    </location>
</feature>
<proteinExistence type="predicted"/>
<evidence type="ECO:0008006" key="5">
    <source>
        <dbReference type="Google" id="ProtNLM"/>
    </source>
</evidence>
<dbReference type="RefSeq" id="WP_379720656.1">
    <property type="nucleotide sequence ID" value="NZ_JBHSMS010000036.1"/>
</dbReference>
<evidence type="ECO:0000256" key="2">
    <source>
        <dbReference type="SAM" id="SignalP"/>
    </source>
</evidence>